<evidence type="ECO:0000259" key="7">
    <source>
        <dbReference type="SMART" id="SM00645"/>
    </source>
</evidence>
<name>A0ABN7SZ96_OIKDI</name>
<dbReference type="EMBL" id="OU015566">
    <property type="protein sequence ID" value="CAG5108478.1"/>
    <property type="molecule type" value="Genomic_DNA"/>
</dbReference>
<keyword evidence="4" id="KW-0788">Thiol protease</keyword>
<gene>
    <name evidence="9" type="ORF">OKIOD_LOCUS12580</name>
</gene>
<dbReference type="InterPro" id="IPR013201">
    <property type="entry name" value="Prot_inhib_I29"/>
</dbReference>
<keyword evidence="5" id="KW-0865">Zymogen</keyword>
<dbReference type="PRINTS" id="PR00705">
    <property type="entry name" value="PAPAIN"/>
</dbReference>
<dbReference type="SMART" id="SM00645">
    <property type="entry name" value="Pept_C1"/>
    <property type="match status" value="1"/>
</dbReference>
<evidence type="ECO:0000256" key="4">
    <source>
        <dbReference type="ARBA" id="ARBA00022807"/>
    </source>
</evidence>
<dbReference type="PROSITE" id="PS00139">
    <property type="entry name" value="THIOL_PROTEASE_CYS"/>
    <property type="match status" value="1"/>
</dbReference>
<dbReference type="SUPFAM" id="SSF54001">
    <property type="entry name" value="Cysteine proteinases"/>
    <property type="match status" value="1"/>
</dbReference>
<dbReference type="InterPro" id="IPR025660">
    <property type="entry name" value="Pept_his_AS"/>
</dbReference>
<keyword evidence="2" id="KW-0645">Protease</keyword>
<dbReference type="Pfam" id="PF00112">
    <property type="entry name" value="Peptidase_C1"/>
    <property type="match status" value="1"/>
</dbReference>
<comment type="similarity">
    <text evidence="1">Belongs to the peptidase C1 family.</text>
</comment>
<dbReference type="Gene3D" id="3.90.70.10">
    <property type="entry name" value="Cysteine proteinases"/>
    <property type="match status" value="1"/>
</dbReference>
<evidence type="ECO:0000256" key="3">
    <source>
        <dbReference type="ARBA" id="ARBA00022801"/>
    </source>
</evidence>
<dbReference type="Proteomes" id="UP001158576">
    <property type="component" value="Chromosome 1"/>
</dbReference>
<evidence type="ECO:0000313" key="9">
    <source>
        <dbReference type="EMBL" id="CAG5108478.1"/>
    </source>
</evidence>
<proteinExistence type="inferred from homology"/>
<dbReference type="CDD" id="cd02248">
    <property type="entry name" value="Peptidase_C1A"/>
    <property type="match status" value="1"/>
</dbReference>
<dbReference type="Pfam" id="PF08246">
    <property type="entry name" value="Inhibitor_I29"/>
    <property type="match status" value="1"/>
</dbReference>
<protein>
    <submittedName>
        <fullName evidence="9">Oidioi.mRNA.OKI2018_I69.chr1.g3815.t1.cds</fullName>
    </submittedName>
</protein>
<dbReference type="SMART" id="SM00848">
    <property type="entry name" value="Inhibitor_I29"/>
    <property type="match status" value="1"/>
</dbReference>
<dbReference type="InterPro" id="IPR000169">
    <property type="entry name" value="Pept_cys_AS"/>
</dbReference>
<feature type="domain" description="Cathepsin propeptide inhibitor" evidence="8">
    <location>
        <begin position="50"/>
        <end position="106"/>
    </location>
</feature>
<dbReference type="InterPro" id="IPR013128">
    <property type="entry name" value="Peptidase_C1A"/>
</dbReference>
<evidence type="ECO:0000256" key="2">
    <source>
        <dbReference type="ARBA" id="ARBA00022670"/>
    </source>
</evidence>
<dbReference type="InterPro" id="IPR000668">
    <property type="entry name" value="Peptidase_C1A_C"/>
</dbReference>
<sequence length="371" mass="42521">MRLYSILAGSALAGVAEFLQDTYDHSKLSELFKVTPEDFAVSENDARKQFEEFLLEYPKMYSAQESHSKFQTFWENLKRIKFHNHIEQGSARYGVTEFADLSDYEFRRHYLGLKPELKNPNRRKYQRKPQNSSRKLKFAKKEEETFDWVEKGAVTEVKNQGMCGSCWAFSTTGNIEGTWFKATGELISLSEQELVDCDQKDSGCNGGLMDQAFEEVIRIGGLETEQQYPYDGHQETCNFEKSLSKVQIDDFMDIGEDEDVIAEALEEHGPLSIAINAFGMQFYRGGVSHPLSFLCSPEGLDHGVLMVGYGVEHHTSWRHRHPRPYWKIKNSWGPRWGEDGYYRVKRGQGVCGVNKMVSTSIVKPRNATINN</sequence>
<dbReference type="PANTHER" id="PTHR12411">
    <property type="entry name" value="CYSTEINE PROTEASE FAMILY C1-RELATED"/>
    <property type="match status" value="1"/>
</dbReference>
<dbReference type="InterPro" id="IPR039417">
    <property type="entry name" value="Peptidase_C1A_papain-like"/>
</dbReference>
<accession>A0ABN7SZ96</accession>
<feature type="domain" description="Peptidase C1A papain C-terminal" evidence="7">
    <location>
        <begin position="142"/>
        <end position="361"/>
    </location>
</feature>
<keyword evidence="10" id="KW-1185">Reference proteome</keyword>
<evidence type="ECO:0000259" key="8">
    <source>
        <dbReference type="SMART" id="SM00848"/>
    </source>
</evidence>
<reference evidence="9 10" key="1">
    <citation type="submission" date="2021-04" db="EMBL/GenBank/DDBJ databases">
        <authorList>
            <person name="Bliznina A."/>
        </authorList>
    </citation>
    <scope>NUCLEOTIDE SEQUENCE [LARGE SCALE GENOMIC DNA]</scope>
</reference>
<keyword evidence="3" id="KW-0378">Hydrolase</keyword>
<keyword evidence="6" id="KW-1015">Disulfide bond</keyword>
<evidence type="ECO:0000256" key="5">
    <source>
        <dbReference type="ARBA" id="ARBA00023145"/>
    </source>
</evidence>
<evidence type="ECO:0000256" key="1">
    <source>
        <dbReference type="ARBA" id="ARBA00008455"/>
    </source>
</evidence>
<organism evidence="9 10">
    <name type="scientific">Oikopleura dioica</name>
    <name type="common">Tunicate</name>
    <dbReference type="NCBI Taxonomy" id="34765"/>
    <lineage>
        <taxon>Eukaryota</taxon>
        <taxon>Metazoa</taxon>
        <taxon>Chordata</taxon>
        <taxon>Tunicata</taxon>
        <taxon>Appendicularia</taxon>
        <taxon>Copelata</taxon>
        <taxon>Oikopleuridae</taxon>
        <taxon>Oikopleura</taxon>
    </lineage>
</organism>
<dbReference type="PROSITE" id="PS00639">
    <property type="entry name" value="THIOL_PROTEASE_HIS"/>
    <property type="match status" value="1"/>
</dbReference>
<evidence type="ECO:0000313" key="10">
    <source>
        <dbReference type="Proteomes" id="UP001158576"/>
    </source>
</evidence>
<dbReference type="InterPro" id="IPR038765">
    <property type="entry name" value="Papain-like_cys_pep_sf"/>
</dbReference>
<evidence type="ECO:0000256" key="6">
    <source>
        <dbReference type="ARBA" id="ARBA00023157"/>
    </source>
</evidence>